<comment type="caution">
    <text evidence="1">The sequence shown here is derived from an EMBL/GenBank/DDBJ whole genome shotgun (WGS) entry which is preliminary data.</text>
</comment>
<reference evidence="1" key="1">
    <citation type="journal article" date="2014" name="Front. Microbiol.">
        <title>High frequency of phylogenetically diverse reductive dehalogenase-homologous genes in deep subseafloor sedimentary metagenomes.</title>
        <authorList>
            <person name="Kawai M."/>
            <person name="Futagami T."/>
            <person name="Toyoda A."/>
            <person name="Takaki Y."/>
            <person name="Nishi S."/>
            <person name="Hori S."/>
            <person name="Arai W."/>
            <person name="Tsubouchi T."/>
            <person name="Morono Y."/>
            <person name="Uchiyama I."/>
            <person name="Ito T."/>
            <person name="Fujiyama A."/>
            <person name="Inagaki F."/>
            <person name="Takami H."/>
        </authorList>
    </citation>
    <scope>NUCLEOTIDE SEQUENCE</scope>
    <source>
        <strain evidence="1">Expedition CK06-06</strain>
    </source>
</reference>
<organism evidence="1">
    <name type="scientific">marine sediment metagenome</name>
    <dbReference type="NCBI Taxonomy" id="412755"/>
    <lineage>
        <taxon>unclassified sequences</taxon>
        <taxon>metagenomes</taxon>
        <taxon>ecological metagenomes</taxon>
    </lineage>
</organism>
<gene>
    <name evidence="1" type="ORF">S06H3_10571</name>
</gene>
<evidence type="ECO:0000313" key="1">
    <source>
        <dbReference type="EMBL" id="GAI08974.1"/>
    </source>
</evidence>
<protein>
    <submittedName>
        <fullName evidence="1">Uncharacterized protein</fullName>
    </submittedName>
</protein>
<name>X1MRJ7_9ZZZZ</name>
<accession>X1MRJ7</accession>
<feature type="non-terminal residue" evidence="1">
    <location>
        <position position="76"/>
    </location>
</feature>
<proteinExistence type="predicted"/>
<sequence>MALTSSEIDTLYKKCMHSTTDERISARAIYDYCVSPFMVYCGKFGPEGKKDAITQYQELLFDQGKTHEIQVIKTTY</sequence>
<dbReference type="AlphaFoldDB" id="X1MRJ7"/>
<dbReference type="EMBL" id="BARV01004925">
    <property type="protein sequence ID" value="GAI08974.1"/>
    <property type="molecule type" value="Genomic_DNA"/>
</dbReference>